<feature type="compositionally biased region" description="Basic and acidic residues" evidence="1">
    <location>
        <begin position="271"/>
        <end position="282"/>
    </location>
</feature>
<dbReference type="AlphaFoldDB" id="A0A0L0TEQ4"/>
<reference evidence="3" key="2">
    <citation type="submission" date="2009-11" db="EMBL/GenBank/DDBJ databases">
        <title>The Genome Sequence of Allomyces macrogynus strain ATCC 38327.</title>
        <authorList>
            <consortium name="The Broad Institute Genome Sequencing Platform"/>
            <person name="Russ C."/>
            <person name="Cuomo C."/>
            <person name="Shea T."/>
            <person name="Young S.K."/>
            <person name="Zeng Q."/>
            <person name="Koehrsen M."/>
            <person name="Haas B."/>
            <person name="Borodovsky M."/>
            <person name="Guigo R."/>
            <person name="Alvarado L."/>
            <person name="Berlin A."/>
            <person name="Borenstein D."/>
            <person name="Chen Z."/>
            <person name="Engels R."/>
            <person name="Freedman E."/>
            <person name="Gellesch M."/>
            <person name="Goldberg J."/>
            <person name="Griggs A."/>
            <person name="Gujja S."/>
            <person name="Heiman D."/>
            <person name="Hepburn T."/>
            <person name="Howarth C."/>
            <person name="Jen D."/>
            <person name="Larson L."/>
            <person name="Lewis B."/>
            <person name="Mehta T."/>
            <person name="Park D."/>
            <person name="Pearson M."/>
            <person name="Roberts A."/>
            <person name="Saif S."/>
            <person name="Shenoy N."/>
            <person name="Sisk P."/>
            <person name="Stolte C."/>
            <person name="Sykes S."/>
            <person name="Walk T."/>
            <person name="White J."/>
            <person name="Yandava C."/>
            <person name="Burger G."/>
            <person name="Gray M.W."/>
            <person name="Holland P.W.H."/>
            <person name="King N."/>
            <person name="Lang F.B.F."/>
            <person name="Roger A.J."/>
            <person name="Ruiz-Trillo I."/>
            <person name="Lander E."/>
            <person name="Nusbaum C."/>
        </authorList>
    </citation>
    <scope>NUCLEOTIDE SEQUENCE [LARGE SCALE GENOMIC DNA]</scope>
    <source>
        <strain evidence="3">ATCC 38327</strain>
    </source>
</reference>
<dbReference type="EMBL" id="GG745391">
    <property type="protein sequence ID" value="KNE73227.1"/>
    <property type="molecule type" value="Genomic_DNA"/>
</dbReference>
<organism evidence="2 3">
    <name type="scientific">Allomyces macrogynus (strain ATCC 38327)</name>
    <name type="common">Allomyces javanicus var. macrogynus</name>
    <dbReference type="NCBI Taxonomy" id="578462"/>
    <lineage>
        <taxon>Eukaryota</taxon>
        <taxon>Fungi</taxon>
        <taxon>Fungi incertae sedis</taxon>
        <taxon>Blastocladiomycota</taxon>
        <taxon>Blastocladiomycetes</taxon>
        <taxon>Blastocladiales</taxon>
        <taxon>Blastocladiaceae</taxon>
        <taxon>Allomyces</taxon>
    </lineage>
</organism>
<evidence type="ECO:0000256" key="1">
    <source>
        <dbReference type="SAM" id="MobiDB-lite"/>
    </source>
</evidence>
<feature type="region of interest" description="Disordered" evidence="1">
    <location>
        <begin position="256"/>
        <end position="289"/>
    </location>
</feature>
<evidence type="ECO:0000313" key="2">
    <source>
        <dbReference type="EMBL" id="KNE73227.1"/>
    </source>
</evidence>
<dbReference type="Proteomes" id="UP000054350">
    <property type="component" value="Unassembled WGS sequence"/>
</dbReference>
<dbReference type="VEuPathDB" id="FungiDB:AMAG_17414"/>
<keyword evidence="3" id="KW-1185">Reference proteome</keyword>
<evidence type="ECO:0000313" key="3">
    <source>
        <dbReference type="Proteomes" id="UP000054350"/>
    </source>
</evidence>
<reference evidence="2 3" key="1">
    <citation type="submission" date="2009-11" db="EMBL/GenBank/DDBJ databases">
        <title>Annotation of Allomyces macrogynus ATCC 38327.</title>
        <authorList>
            <consortium name="The Broad Institute Genome Sequencing Platform"/>
            <person name="Russ C."/>
            <person name="Cuomo C."/>
            <person name="Burger G."/>
            <person name="Gray M.W."/>
            <person name="Holland P.W.H."/>
            <person name="King N."/>
            <person name="Lang F.B.F."/>
            <person name="Roger A.J."/>
            <person name="Ruiz-Trillo I."/>
            <person name="Young S.K."/>
            <person name="Zeng Q."/>
            <person name="Gargeya S."/>
            <person name="Fitzgerald M."/>
            <person name="Haas B."/>
            <person name="Abouelleil A."/>
            <person name="Alvarado L."/>
            <person name="Arachchi H.M."/>
            <person name="Berlin A."/>
            <person name="Chapman S.B."/>
            <person name="Gearin G."/>
            <person name="Goldberg J."/>
            <person name="Griggs A."/>
            <person name="Gujja S."/>
            <person name="Hansen M."/>
            <person name="Heiman D."/>
            <person name="Howarth C."/>
            <person name="Larimer J."/>
            <person name="Lui A."/>
            <person name="MacDonald P.J.P."/>
            <person name="McCowen C."/>
            <person name="Montmayeur A."/>
            <person name="Murphy C."/>
            <person name="Neiman D."/>
            <person name="Pearson M."/>
            <person name="Priest M."/>
            <person name="Roberts A."/>
            <person name="Saif S."/>
            <person name="Shea T."/>
            <person name="Sisk P."/>
            <person name="Stolte C."/>
            <person name="Sykes S."/>
            <person name="Wortman J."/>
            <person name="Nusbaum C."/>
            <person name="Birren B."/>
        </authorList>
    </citation>
    <scope>NUCLEOTIDE SEQUENCE [LARGE SCALE GENOMIC DNA]</scope>
    <source>
        <strain evidence="2 3">ATCC 38327</strain>
    </source>
</reference>
<name>A0A0L0TEQ4_ALLM3</name>
<proteinExistence type="predicted"/>
<gene>
    <name evidence="2" type="ORF">AMAG_17414</name>
</gene>
<accession>A0A0L0TEQ4</accession>
<sequence length="289" mass="29109">MFPAATAAAAAGAPMGTDQRHAFLAQSRAVAALQARQLVFDHAHGLLRSTTARAKDTRAMAETLAPDTADVDPGLLDLVQALRALEIELHSVADRYGAVLHAIAAGSGAFSAALFVNHGAAPATPRMSPRDTTVALTEFPFAAVSAAVSAANPQATIAARPTHDTVVGHSLDPLAAAPLSPAPISDTHAPLPLVGPARETAPALRTAPDVPDAARHACHAAGATGSVAGALAPAHAVVHGILVEVPAPIAPARRAASAVPEDAPCPRRLCVRRDPDPTRRDGAVGGPGG</sequence>
<protein>
    <submittedName>
        <fullName evidence="2">Uncharacterized protein</fullName>
    </submittedName>
</protein>